<comment type="caution">
    <text evidence="1">The sequence shown here is derived from an EMBL/GenBank/DDBJ whole genome shotgun (WGS) entry which is preliminary data.</text>
</comment>
<feature type="non-terminal residue" evidence="1">
    <location>
        <position position="354"/>
    </location>
</feature>
<dbReference type="EMBL" id="LAZR01064524">
    <property type="protein sequence ID" value="KKK57358.1"/>
    <property type="molecule type" value="Genomic_DNA"/>
</dbReference>
<proteinExistence type="predicted"/>
<dbReference type="InterPro" id="IPR024079">
    <property type="entry name" value="MetalloPept_cat_dom_sf"/>
</dbReference>
<organism evidence="1">
    <name type="scientific">marine sediment metagenome</name>
    <dbReference type="NCBI Taxonomy" id="412755"/>
    <lineage>
        <taxon>unclassified sequences</taxon>
        <taxon>metagenomes</taxon>
        <taxon>ecological metagenomes</taxon>
    </lineage>
</organism>
<dbReference type="Gene3D" id="3.40.390.10">
    <property type="entry name" value="Collagenase (Catalytic Domain)"/>
    <property type="match status" value="1"/>
</dbReference>
<evidence type="ECO:0000313" key="1">
    <source>
        <dbReference type="EMBL" id="KKK57358.1"/>
    </source>
</evidence>
<dbReference type="SUPFAM" id="SSF55486">
    <property type="entry name" value="Metalloproteases ('zincins'), catalytic domain"/>
    <property type="match status" value="1"/>
</dbReference>
<feature type="non-terminal residue" evidence="1">
    <location>
        <position position="1"/>
    </location>
</feature>
<dbReference type="AlphaFoldDB" id="A0A0F8WL15"/>
<sequence>INNPHLSYSYDLDSLLEGQDFVNQKFNTTDTITLWLDDWISRIYNMRFEPETLGSSISVQIQVMYWGSETTSGDLEWIINNQLVTDSVSNLLQPESTEVLVNYVDMGTDTYMGDIFTSHEHNYSYFQPSIPVPFDNWQFYDGFNLWFELANDATINSDYFSNDAADIVVKGLIYLVDDASFAGSTPWVGGLYTGLGGDRKLTILYELDRAFMADHSTAKSGLSRVLVHEIGHAIGIPHTFDSQGDTRMDTFTSDFALDVMGYYPGVSNYSQILTKLYRRATVDSITSQLIQTYQILKDERSDNHLNTVSDLFNEGIILHKGRNYLESFIKMNLALTILKENTFISITSTQSNSH</sequence>
<protein>
    <submittedName>
        <fullName evidence="1">Uncharacterized protein</fullName>
    </submittedName>
</protein>
<name>A0A0F8WL15_9ZZZZ</name>
<dbReference type="GO" id="GO:0008237">
    <property type="term" value="F:metallopeptidase activity"/>
    <property type="evidence" value="ECO:0007669"/>
    <property type="project" value="InterPro"/>
</dbReference>
<accession>A0A0F8WL15</accession>
<gene>
    <name evidence="1" type="ORF">LCGC14_3055270</name>
</gene>
<reference evidence="1" key="1">
    <citation type="journal article" date="2015" name="Nature">
        <title>Complex archaea that bridge the gap between prokaryotes and eukaryotes.</title>
        <authorList>
            <person name="Spang A."/>
            <person name="Saw J.H."/>
            <person name="Jorgensen S.L."/>
            <person name="Zaremba-Niedzwiedzka K."/>
            <person name="Martijn J."/>
            <person name="Lind A.E."/>
            <person name="van Eijk R."/>
            <person name="Schleper C."/>
            <person name="Guy L."/>
            <person name="Ettema T.J."/>
        </authorList>
    </citation>
    <scope>NUCLEOTIDE SEQUENCE</scope>
</reference>